<dbReference type="Pfam" id="PF02682">
    <property type="entry name" value="CT_C_D"/>
    <property type="match status" value="1"/>
</dbReference>
<dbReference type="GO" id="GO:0005524">
    <property type="term" value="F:ATP binding"/>
    <property type="evidence" value="ECO:0007669"/>
    <property type="project" value="UniProtKB-KW"/>
</dbReference>
<dbReference type="SUPFAM" id="SSF50891">
    <property type="entry name" value="Cyclophilin-like"/>
    <property type="match status" value="1"/>
</dbReference>
<dbReference type="AlphaFoldDB" id="A0A0Q3WY95"/>
<keyword evidence="2" id="KW-0378">Hydrolase</keyword>
<protein>
    <submittedName>
        <fullName evidence="5">Kinase inhibitor</fullName>
    </submittedName>
</protein>
<organism evidence="5 6">
    <name type="scientific">Heyndrickxia shackletonii</name>
    <dbReference type="NCBI Taxonomy" id="157838"/>
    <lineage>
        <taxon>Bacteria</taxon>
        <taxon>Bacillati</taxon>
        <taxon>Bacillota</taxon>
        <taxon>Bacilli</taxon>
        <taxon>Bacillales</taxon>
        <taxon>Bacillaceae</taxon>
        <taxon>Heyndrickxia</taxon>
    </lineage>
</organism>
<name>A0A0Q3WY95_9BACI</name>
<dbReference type="NCBIfam" id="TIGR00370">
    <property type="entry name" value="5-oxoprolinase subunit PxpB"/>
    <property type="match status" value="1"/>
</dbReference>
<dbReference type="OrthoDB" id="9778567at2"/>
<evidence type="ECO:0000256" key="1">
    <source>
        <dbReference type="ARBA" id="ARBA00022741"/>
    </source>
</evidence>
<evidence type="ECO:0000313" key="6">
    <source>
        <dbReference type="Proteomes" id="UP000051888"/>
    </source>
</evidence>
<keyword evidence="1" id="KW-0547">Nucleotide-binding</keyword>
<keyword evidence="6" id="KW-1185">Reference proteome</keyword>
<accession>A0A0Q3WY95</accession>
<evidence type="ECO:0000313" key="5">
    <source>
        <dbReference type="EMBL" id="KQL54258.1"/>
    </source>
</evidence>
<gene>
    <name evidence="5" type="ORF">AN964_12655</name>
</gene>
<dbReference type="STRING" id="157838.AN964_12655"/>
<dbReference type="SUPFAM" id="SSF160467">
    <property type="entry name" value="PH0987 N-terminal domain-like"/>
    <property type="match status" value="1"/>
</dbReference>
<proteinExistence type="predicted"/>
<dbReference type="PANTHER" id="PTHR34698">
    <property type="entry name" value="5-OXOPROLINASE SUBUNIT B"/>
    <property type="match status" value="1"/>
</dbReference>
<dbReference type="EMBL" id="LJJC01000004">
    <property type="protein sequence ID" value="KQL54258.1"/>
    <property type="molecule type" value="Genomic_DNA"/>
</dbReference>
<evidence type="ECO:0000256" key="3">
    <source>
        <dbReference type="ARBA" id="ARBA00022840"/>
    </source>
</evidence>
<dbReference type="GO" id="GO:0016787">
    <property type="term" value="F:hydrolase activity"/>
    <property type="evidence" value="ECO:0007669"/>
    <property type="project" value="UniProtKB-KW"/>
</dbReference>
<evidence type="ECO:0000259" key="4">
    <source>
        <dbReference type="SMART" id="SM00796"/>
    </source>
</evidence>
<comment type="caution">
    <text evidence="5">The sequence shown here is derived from an EMBL/GenBank/DDBJ whole genome shotgun (WGS) entry which is preliminary data.</text>
</comment>
<dbReference type="Proteomes" id="UP000051888">
    <property type="component" value="Unassembled WGS sequence"/>
</dbReference>
<keyword evidence="3" id="KW-0067">ATP-binding</keyword>
<dbReference type="InterPro" id="IPR003833">
    <property type="entry name" value="CT_C_D"/>
</dbReference>
<evidence type="ECO:0000256" key="2">
    <source>
        <dbReference type="ARBA" id="ARBA00022801"/>
    </source>
</evidence>
<reference evidence="5 6" key="1">
    <citation type="submission" date="2015-09" db="EMBL/GenBank/DDBJ databases">
        <title>Genome sequencing project for genomic taxonomy and phylogenomics of Bacillus-like bacteria.</title>
        <authorList>
            <person name="Liu B."/>
            <person name="Wang J."/>
            <person name="Zhu Y."/>
            <person name="Liu G."/>
            <person name="Chen Q."/>
            <person name="Chen Z."/>
            <person name="Lan J."/>
            <person name="Che J."/>
            <person name="Ge C."/>
            <person name="Shi H."/>
            <person name="Pan Z."/>
            <person name="Liu X."/>
        </authorList>
    </citation>
    <scope>NUCLEOTIDE SEQUENCE [LARGE SCALE GENOMIC DNA]</scope>
    <source>
        <strain evidence="5 6">LMG 18435</strain>
    </source>
</reference>
<dbReference type="Gene3D" id="3.30.1360.40">
    <property type="match status" value="1"/>
</dbReference>
<dbReference type="InterPro" id="IPR029000">
    <property type="entry name" value="Cyclophilin-like_dom_sf"/>
</dbReference>
<dbReference type="Gene3D" id="2.40.100.10">
    <property type="entry name" value="Cyclophilin-like"/>
    <property type="match status" value="1"/>
</dbReference>
<dbReference type="PATRIC" id="fig|157838.3.peg.2805"/>
<feature type="domain" description="Carboxyltransferase" evidence="4">
    <location>
        <begin position="5"/>
        <end position="214"/>
    </location>
</feature>
<dbReference type="PANTHER" id="PTHR34698:SF2">
    <property type="entry name" value="5-OXOPROLINASE SUBUNIT B"/>
    <property type="match status" value="1"/>
</dbReference>
<sequence length="238" mass="26943">MLVDYRLHPLGENAVMIELGNDLNLETQEKVHAISSFLDEHPFEWMIEYVPAFSTITIFYDPFKIMNIINAKSPYDFVCQQLQQLLSKISLRQQVESRVVEIPVCYGGKFGPDLETVASINRLTTEEVINIHSSAEYTVYMIGFAPGFPYLGGMSEKIAAPRLQSPRLKIPERTVGIAGKQTGVYPIETPGGWQLIGRTPIKLFRPKDEVPSLLNAGDKVRFKPISYEEYVEWEGKEA</sequence>
<dbReference type="SMART" id="SM00796">
    <property type="entry name" value="AHS1"/>
    <property type="match status" value="1"/>
</dbReference>
<dbReference type="InterPro" id="IPR010016">
    <property type="entry name" value="PxpB"/>
</dbReference>